<reference evidence="10 11" key="2">
    <citation type="submission" date="2019-09" db="EMBL/GenBank/DDBJ databases">
        <authorList>
            <person name="Jin C."/>
        </authorList>
    </citation>
    <scope>NUCLEOTIDE SEQUENCE [LARGE SCALE GENOMIC DNA]</scope>
    <source>
        <strain evidence="10 11">BN140041</strain>
    </source>
</reference>
<evidence type="ECO:0000256" key="1">
    <source>
        <dbReference type="ARBA" id="ARBA00001823"/>
    </source>
</evidence>
<dbReference type="GO" id="GO:0004781">
    <property type="term" value="F:sulfate adenylyltransferase (ATP) activity"/>
    <property type="evidence" value="ECO:0007669"/>
    <property type="project" value="TreeGrafter"/>
</dbReference>
<gene>
    <name evidence="8 10" type="primary">cysC</name>
    <name evidence="10" type="ORF">F0U47_08225</name>
</gene>
<dbReference type="GO" id="GO:0070814">
    <property type="term" value="P:hydrogen sulfide biosynthetic process"/>
    <property type="evidence" value="ECO:0007669"/>
    <property type="project" value="UniProtKB-UniRule"/>
</dbReference>
<comment type="caution">
    <text evidence="8">Lacks conserved residue(s) required for the propagation of feature annotation.</text>
</comment>
<comment type="similarity">
    <text evidence="8">Belongs to the APS kinase family.</text>
</comment>
<dbReference type="SUPFAM" id="SSF52540">
    <property type="entry name" value="P-loop containing nucleoside triphosphate hydrolases"/>
    <property type="match status" value="1"/>
</dbReference>
<evidence type="ECO:0000313" key="11">
    <source>
        <dbReference type="Proteomes" id="UP000324351"/>
    </source>
</evidence>
<dbReference type="InterPro" id="IPR002891">
    <property type="entry name" value="APS"/>
</dbReference>
<dbReference type="InterPro" id="IPR023485">
    <property type="entry name" value="Ptyr_pPase"/>
</dbReference>
<keyword evidence="7 8" id="KW-0067">ATP-binding</keyword>
<dbReference type="InterPro" id="IPR015947">
    <property type="entry name" value="PUA-like_sf"/>
</dbReference>
<keyword evidence="11" id="KW-1185">Reference proteome</keyword>
<dbReference type="NCBIfam" id="TIGR00455">
    <property type="entry name" value="apsK"/>
    <property type="match status" value="1"/>
</dbReference>
<dbReference type="PANTHER" id="PTHR42700">
    <property type="entry name" value="SULFATE ADENYLYLTRANSFERASE"/>
    <property type="match status" value="1"/>
</dbReference>
<organism evidence="10 11">
    <name type="scientific">Nocardioides antri</name>
    <dbReference type="NCBI Taxonomy" id="2607659"/>
    <lineage>
        <taxon>Bacteria</taxon>
        <taxon>Bacillati</taxon>
        <taxon>Actinomycetota</taxon>
        <taxon>Actinomycetes</taxon>
        <taxon>Propionibacteriales</taxon>
        <taxon>Nocardioidaceae</taxon>
        <taxon>Nocardioides</taxon>
    </lineage>
</organism>
<comment type="caution">
    <text evidence="10">The sequence shown here is derived from an EMBL/GenBank/DDBJ whole genome shotgun (WGS) entry which is preliminary data.</text>
</comment>
<dbReference type="AlphaFoldDB" id="A0A5B1M6J8"/>
<dbReference type="Pfam" id="PF01583">
    <property type="entry name" value="APS_kinase"/>
    <property type="match status" value="1"/>
</dbReference>
<keyword evidence="8 10" id="KW-0418">Kinase</keyword>
<dbReference type="Proteomes" id="UP000324351">
    <property type="component" value="Unassembled WGS sequence"/>
</dbReference>
<dbReference type="SUPFAM" id="SSF52788">
    <property type="entry name" value="Phosphotyrosine protein phosphatases I"/>
    <property type="match status" value="1"/>
</dbReference>
<feature type="binding site" evidence="8">
    <location>
        <begin position="238"/>
        <end position="245"/>
    </location>
    <ligand>
        <name>ATP</name>
        <dbReference type="ChEBI" id="CHEBI:30616"/>
    </ligand>
</feature>
<dbReference type="UniPathway" id="UPA00140">
    <property type="reaction ID" value="UER00205"/>
</dbReference>
<evidence type="ECO:0000256" key="4">
    <source>
        <dbReference type="ARBA" id="ARBA00012121"/>
    </source>
</evidence>
<dbReference type="InterPro" id="IPR050512">
    <property type="entry name" value="Sulf_AdTrans/APS_kinase"/>
</dbReference>
<keyword evidence="5 8" id="KW-0808">Transferase</keyword>
<dbReference type="InterPro" id="IPR027417">
    <property type="entry name" value="P-loop_NTPase"/>
</dbReference>
<evidence type="ECO:0000259" key="9">
    <source>
        <dbReference type="SMART" id="SM00226"/>
    </source>
</evidence>
<evidence type="ECO:0000256" key="3">
    <source>
        <dbReference type="ARBA" id="ARBA00004806"/>
    </source>
</evidence>
<evidence type="ECO:0000256" key="8">
    <source>
        <dbReference type="HAMAP-Rule" id="MF_00065"/>
    </source>
</evidence>
<dbReference type="GO" id="GO:0004020">
    <property type="term" value="F:adenylylsulfate kinase activity"/>
    <property type="evidence" value="ECO:0007669"/>
    <property type="project" value="UniProtKB-UniRule"/>
</dbReference>
<dbReference type="GO" id="GO:0005524">
    <property type="term" value="F:ATP binding"/>
    <property type="evidence" value="ECO:0007669"/>
    <property type="project" value="UniProtKB-UniRule"/>
</dbReference>
<protein>
    <recommendedName>
        <fullName evidence="4 8">Adenylyl-sulfate kinase</fullName>
        <ecNumber evidence="4 8">2.7.1.25</ecNumber>
    </recommendedName>
    <alternativeName>
        <fullName evidence="8">APS kinase</fullName>
    </alternativeName>
    <alternativeName>
        <fullName evidence="8">ATP adenosine-5'-phosphosulfate 3'-phosphotransferase</fullName>
    </alternativeName>
    <alternativeName>
        <fullName evidence="8">Adenosine-5'-phosphosulfate kinase</fullName>
    </alternativeName>
</protein>
<dbReference type="InterPro" id="IPR059117">
    <property type="entry name" value="APS_kinase_dom"/>
</dbReference>
<dbReference type="Pfam" id="PF01451">
    <property type="entry name" value="LMWPc"/>
    <property type="match status" value="1"/>
</dbReference>
<dbReference type="SMART" id="SM00226">
    <property type="entry name" value="LMWPc"/>
    <property type="match status" value="1"/>
</dbReference>
<dbReference type="CDD" id="cd02027">
    <property type="entry name" value="APSK"/>
    <property type="match status" value="1"/>
</dbReference>
<reference evidence="10 11" key="1">
    <citation type="submission" date="2019-09" db="EMBL/GenBank/DDBJ databases">
        <title>Nocardioides panacisoli sp. nov., isolated from the soil of a ginseng field.</title>
        <authorList>
            <person name="Cho C."/>
        </authorList>
    </citation>
    <scope>NUCLEOTIDE SEQUENCE [LARGE SCALE GENOMIC DNA]</scope>
    <source>
        <strain evidence="10 11">BN140041</strain>
    </source>
</reference>
<comment type="pathway">
    <text evidence="3 8">Sulfur metabolism; hydrogen sulfide biosynthesis; sulfite from sulfate: step 2/3.</text>
</comment>
<dbReference type="SUPFAM" id="SSF88697">
    <property type="entry name" value="PUA domain-like"/>
    <property type="match status" value="1"/>
</dbReference>
<sequence>MRRVSRPPLPQHCPSPRELDDLELLAVGAMAPTVGFNEPGSPVTIALPDALASEVEAGGAVELVDPEGLPLATLTGGPAGWAVTPLTHAQYGPFRRLYLAPSAVREQYAGRTFVTVADAISDEQVAQLRDVGDVTLLALVGRGTPALSPVGLLRATLRIADLVAADGTAVDVVAVPLATHGDATADAALRAQVVANYAGPDPVLDLAPGGTPAAAVADVVRADRPEPAEQGLVIFFTGLSGSGKSTLAQALMDRLLEHGGRTLTSLDGDVVRRNLSAGLTFSKQDRETNIRRIGWVAAEISRHGGVAVCSPIAPFDETRQQVRQYVADAGGAFFLVHVATPLEECERRDRKGLYAKARRGEIPEFTGISSPYEEPQDADVRVDTTGRTIDDALDDVLVALRDAGYLDLVDHDAPAAGRVSPPAVEVRGAPAPSLETTAPARAASTGGVSILFVCTANICRSPYMELRASTVLGDAAGPIEFASAGTHGFRDRGVDATMADVLSSRGISDERIAAFRSRRLTRELVEAADLVLTAETTHREFVLEEAPGSFRKVFTLGQFADTASRLDPTLVGAELIAHAGHRRADASAAHEISDPFNRGRAAAELCADQIDGLLKVVMPRLAGPGRTTP</sequence>
<dbReference type="EC" id="2.7.1.25" evidence="4 8"/>
<keyword evidence="8" id="KW-0597">Phosphoprotein</keyword>
<comment type="function">
    <text evidence="2 8">Catalyzes the synthesis of activated sulfate.</text>
</comment>
<dbReference type="GO" id="GO:0005737">
    <property type="term" value="C:cytoplasm"/>
    <property type="evidence" value="ECO:0007669"/>
    <property type="project" value="TreeGrafter"/>
</dbReference>
<dbReference type="PANTHER" id="PTHR42700:SF1">
    <property type="entry name" value="SULFATE ADENYLYLTRANSFERASE"/>
    <property type="match status" value="1"/>
</dbReference>
<evidence type="ECO:0000256" key="6">
    <source>
        <dbReference type="ARBA" id="ARBA00022741"/>
    </source>
</evidence>
<evidence type="ECO:0000256" key="7">
    <source>
        <dbReference type="ARBA" id="ARBA00022840"/>
    </source>
</evidence>
<evidence type="ECO:0000313" key="10">
    <source>
        <dbReference type="EMBL" id="KAA1427447.1"/>
    </source>
</evidence>
<accession>A0A5B1M6J8</accession>
<comment type="catalytic activity">
    <reaction evidence="1 8">
        <text>adenosine 5'-phosphosulfate + ATP = 3'-phosphoadenylyl sulfate + ADP + H(+)</text>
        <dbReference type="Rhea" id="RHEA:24152"/>
        <dbReference type="ChEBI" id="CHEBI:15378"/>
        <dbReference type="ChEBI" id="CHEBI:30616"/>
        <dbReference type="ChEBI" id="CHEBI:58243"/>
        <dbReference type="ChEBI" id="CHEBI:58339"/>
        <dbReference type="ChEBI" id="CHEBI:456216"/>
        <dbReference type="EC" id="2.7.1.25"/>
    </reaction>
</comment>
<dbReference type="GO" id="GO:0019379">
    <property type="term" value="P:sulfate assimilation, phosphoadenylyl sulfate reduction by phosphoadenylyl-sulfate reductase (thioredoxin)"/>
    <property type="evidence" value="ECO:0007669"/>
    <property type="project" value="TreeGrafter"/>
</dbReference>
<dbReference type="EMBL" id="VUJW01000003">
    <property type="protein sequence ID" value="KAA1427447.1"/>
    <property type="molecule type" value="Genomic_DNA"/>
</dbReference>
<dbReference type="HAMAP" id="MF_00065">
    <property type="entry name" value="Adenylyl_sulf_kinase"/>
    <property type="match status" value="1"/>
</dbReference>
<dbReference type="FunFam" id="3.40.50.300:FF:000802">
    <property type="entry name" value="Sulfate adenylyltransferase"/>
    <property type="match status" value="1"/>
</dbReference>
<dbReference type="NCBIfam" id="NF003013">
    <property type="entry name" value="PRK03846.1"/>
    <property type="match status" value="1"/>
</dbReference>
<dbReference type="Gene3D" id="3.40.50.2300">
    <property type="match status" value="1"/>
</dbReference>
<evidence type="ECO:0000256" key="2">
    <source>
        <dbReference type="ARBA" id="ARBA00002632"/>
    </source>
</evidence>
<dbReference type="InterPro" id="IPR036196">
    <property type="entry name" value="Ptyr_pPase_sf"/>
</dbReference>
<dbReference type="GO" id="GO:0010134">
    <property type="term" value="P:sulfate assimilation via adenylyl sulfate reduction"/>
    <property type="evidence" value="ECO:0007669"/>
    <property type="project" value="TreeGrafter"/>
</dbReference>
<evidence type="ECO:0000256" key="5">
    <source>
        <dbReference type="ARBA" id="ARBA00022679"/>
    </source>
</evidence>
<keyword evidence="6 8" id="KW-0547">Nucleotide-binding</keyword>
<name>A0A5B1M6J8_9ACTN</name>
<feature type="domain" description="Phosphotyrosine protein phosphatase I" evidence="9">
    <location>
        <begin position="448"/>
        <end position="620"/>
    </location>
</feature>
<proteinExistence type="inferred from homology"/>
<dbReference type="Gene3D" id="3.40.50.300">
    <property type="entry name" value="P-loop containing nucleotide triphosphate hydrolases"/>
    <property type="match status" value="1"/>
</dbReference>